<evidence type="ECO:0000313" key="2">
    <source>
        <dbReference type="Proteomes" id="UP000191171"/>
    </source>
</evidence>
<dbReference type="EMBL" id="MVGJ01000012">
    <property type="protein sequence ID" value="OOL83620.1"/>
    <property type="molecule type" value="Genomic_DNA"/>
</dbReference>
<protein>
    <submittedName>
        <fullName evidence="1">Folate ECF transporter</fullName>
    </submittedName>
</protein>
<evidence type="ECO:0000313" key="1">
    <source>
        <dbReference type="EMBL" id="OOL83620.1"/>
    </source>
</evidence>
<dbReference type="Proteomes" id="UP000191171">
    <property type="component" value="Unassembled WGS sequence"/>
</dbReference>
<sequence length="181" mass="20539">MLKMKKHRLDARMIAIMGLLIALMVTLSRLVAIETPFIKISVTFIPQVIMGILFGPFWSGIGAVLADLVGMALFSKSAFFIGFTLNAFIEGAIYGFFFYRKEITWKNAILATLSVTLIINLFLTPLWLALMYHVPLFSWVVWAPRLLKTVIWLPIQSIAIYYVGRSIPYKKILRSLAIHAK</sequence>
<name>A0A1S8HP35_ENTFC</name>
<dbReference type="InterPro" id="IPR030949">
    <property type="entry name" value="ECF_S_folate_fam"/>
</dbReference>
<dbReference type="NCBIfam" id="TIGR04518">
    <property type="entry name" value="ECF_S_folT_fam"/>
    <property type="match status" value="1"/>
</dbReference>
<proteinExistence type="predicted"/>
<reference evidence="1 2" key="1">
    <citation type="submission" date="2017-02" db="EMBL/GenBank/DDBJ databases">
        <title>Clonality and virulence of isolates of VRE in Hematopoietic Stem Cell Transplanted (HSCT) patients.</title>
        <authorList>
            <person name="Marchi A.P."/>
            <person name="Martins R.C."/>
            <person name="Marie S.K."/>
            <person name="Levin A.S."/>
            <person name="Costa S.F."/>
        </authorList>
    </citation>
    <scope>NUCLEOTIDE SEQUENCE [LARGE SCALE GENOMIC DNA]</scope>
    <source>
        <strain evidence="1 2">LIM1759</strain>
    </source>
</reference>
<dbReference type="Gene3D" id="1.10.1760.20">
    <property type="match status" value="1"/>
</dbReference>
<dbReference type="InterPro" id="IPR024529">
    <property type="entry name" value="ECF_trnsprt_substrate-spec"/>
</dbReference>
<gene>
    <name evidence="1" type="ORF">B1P95_02700</name>
</gene>
<comment type="caution">
    <text evidence="1">The sequence shown here is derived from an EMBL/GenBank/DDBJ whole genome shotgun (WGS) entry which is preliminary data.</text>
</comment>
<dbReference type="AlphaFoldDB" id="A0A1S8HP35"/>
<dbReference type="Pfam" id="PF12822">
    <property type="entry name" value="ECF_trnsprt"/>
    <property type="match status" value="1"/>
</dbReference>
<accession>A0A1S8HP35</accession>
<organism evidence="1 2">
    <name type="scientific">Enterococcus faecium</name>
    <name type="common">Streptococcus faecium</name>
    <dbReference type="NCBI Taxonomy" id="1352"/>
    <lineage>
        <taxon>Bacteria</taxon>
        <taxon>Bacillati</taxon>
        <taxon>Bacillota</taxon>
        <taxon>Bacilli</taxon>
        <taxon>Lactobacillales</taxon>
        <taxon>Enterococcaceae</taxon>
        <taxon>Enterococcus</taxon>
    </lineage>
</organism>
<dbReference type="GO" id="GO:0022857">
    <property type="term" value="F:transmembrane transporter activity"/>
    <property type="evidence" value="ECO:0007669"/>
    <property type="project" value="InterPro"/>
</dbReference>